<keyword evidence="1" id="KW-0175">Coiled coil</keyword>
<evidence type="ECO:0008006" key="5">
    <source>
        <dbReference type="Google" id="ProtNLM"/>
    </source>
</evidence>
<accession>A0A654DEC1</accession>
<organism evidence="3 4">
    <name type="scientific">Sphingobacterium multivorum</name>
    <dbReference type="NCBI Taxonomy" id="28454"/>
    <lineage>
        <taxon>Bacteria</taxon>
        <taxon>Pseudomonadati</taxon>
        <taxon>Bacteroidota</taxon>
        <taxon>Sphingobacteriia</taxon>
        <taxon>Sphingobacteriales</taxon>
        <taxon>Sphingobacteriaceae</taxon>
        <taxon>Sphingobacterium</taxon>
    </lineage>
</organism>
<feature type="compositionally biased region" description="Basic residues" evidence="2">
    <location>
        <begin position="129"/>
        <end position="150"/>
    </location>
</feature>
<proteinExistence type="predicted"/>
<dbReference type="Gene3D" id="1.25.40.10">
    <property type="entry name" value="Tetratricopeptide repeat domain"/>
    <property type="match status" value="1"/>
</dbReference>
<dbReference type="EMBL" id="CABWMV010000025">
    <property type="protein sequence ID" value="VXD04289.1"/>
    <property type="molecule type" value="Genomic_DNA"/>
</dbReference>
<dbReference type="RefSeq" id="WP_115048244.1">
    <property type="nucleotide sequence ID" value="NZ_CP068086.1"/>
</dbReference>
<protein>
    <recommendedName>
        <fullName evidence="5">Tetratricopeptide repeat protein</fullName>
    </recommendedName>
</protein>
<evidence type="ECO:0000313" key="4">
    <source>
        <dbReference type="Proteomes" id="UP000432350"/>
    </source>
</evidence>
<feature type="coiled-coil region" evidence="1">
    <location>
        <begin position="48"/>
        <end position="75"/>
    </location>
</feature>
<sequence length="150" mass="17368">MTGIKKSKNELLKDARLQELEGKTEDAIKSYNLVISKDPLQAGAYNRLMILYRKLKEYKKELAIIKQAIAAYEKDFKDDQQTWKKANSKSARLSLSLAKSMGLLNDKGLPVYEESQIISWRKRMETVQKKIKTPAKPQKKKPTKRLKKQN</sequence>
<dbReference type="InterPro" id="IPR011990">
    <property type="entry name" value="TPR-like_helical_dom_sf"/>
</dbReference>
<dbReference type="AlphaFoldDB" id="A0A654DEC1"/>
<name>A0A654DEC1_SPHMU</name>
<evidence type="ECO:0000313" key="3">
    <source>
        <dbReference type="EMBL" id="VXD04289.1"/>
    </source>
</evidence>
<reference evidence="3 4" key="1">
    <citation type="submission" date="2019-10" db="EMBL/GenBank/DDBJ databases">
        <authorList>
            <person name="Karimi E."/>
        </authorList>
    </citation>
    <scope>NUCLEOTIDE SEQUENCE [LARGE SCALE GENOMIC DNA]</scope>
    <source>
        <strain evidence="3">Sphingobacterium sp. 8BC</strain>
    </source>
</reference>
<feature type="region of interest" description="Disordered" evidence="2">
    <location>
        <begin position="128"/>
        <end position="150"/>
    </location>
</feature>
<evidence type="ECO:0000256" key="1">
    <source>
        <dbReference type="SAM" id="Coils"/>
    </source>
</evidence>
<evidence type="ECO:0000256" key="2">
    <source>
        <dbReference type="SAM" id="MobiDB-lite"/>
    </source>
</evidence>
<dbReference type="SUPFAM" id="SSF48452">
    <property type="entry name" value="TPR-like"/>
    <property type="match status" value="1"/>
</dbReference>
<gene>
    <name evidence="3" type="ORF">SPHINGO8BC_60178</name>
</gene>
<dbReference type="Proteomes" id="UP000432350">
    <property type="component" value="Unassembled WGS sequence"/>
</dbReference>